<dbReference type="AlphaFoldDB" id="A0A5C4NCM2"/>
<accession>A0A5C4NCM2</accession>
<dbReference type="GO" id="GO:0016846">
    <property type="term" value="F:carbon-sulfur lyase activity"/>
    <property type="evidence" value="ECO:0007669"/>
    <property type="project" value="InterPro"/>
</dbReference>
<dbReference type="OrthoDB" id="9807246at2"/>
<feature type="region of interest" description="Disordered" evidence="5">
    <location>
        <begin position="125"/>
        <end position="149"/>
    </location>
</feature>
<proteinExistence type="inferred from homology"/>
<keyword evidence="8" id="KW-1185">Reference proteome</keyword>
<evidence type="ECO:0000256" key="3">
    <source>
        <dbReference type="ARBA" id="ARBA00022833"/>
    </source>
</evidence>
<name>A0A5C4NCM2_9RHOB</name>
<dbReference type="Pfam" id="PF04828">
    <property type="entry name" value="GFA"/>
    <property type="match status" value="1"/>
</dbReference>
<dbReference type="EMBL" id="VDFV01000008">
    <property type="protein sequence ID" value="TNC72463.1"/>
    <property type="molecule type" value="Genomic_DNA"/>
</dbReference>
<feature type="compositionally biased region" description="Basic and acidic residues" evidence="5">
    <location>
        <begin position="125"/>
        <end position="137"/>
    </location>
</feature>
<keyword evidence="3" id="KW-0862">Zinc</keyword>
<dbReference type="Gene3D" id="3.90.1590.10">
    <property type="entry name" value="glutathione-dependent formaldehyde- activating enzyme (gfa)"/>
    <property type="match status" value="1"/>
</dbReference>
<evidence type="ECO:0000313" key="8">
    <source>
        <dbReference type="Proteomes" id="UP000305709"/>
    </source>
</evidence>
<dbReference type="GO" id="GO:0046872">
    <property type="term" value="F:metal ion binding"/>
    <property type="evidence" value="ECO:0007669"/>
    <property type="project" value="UniProtKB-KW"/>
</dbReference>
<comment type="caution">
    <text evidence="7">The sequence shown here is derived from an EMBL/GenBank/DDBJ whole genome shotgun (WGS) entry which is preliminary data.</text>
</comment>
<evidence type="ECO:0000259" key="6">
    <source>
        <dbReference type="PROSITE" id="PS51891"/>
    </source>
</evidence>
<organism evidence="7 8">
    <name type="scientific">Rubellimicrobium roseum</name>
    <dbReference type="NCBI Taxonomy" id="687525"/>
    <lineage>
        <taxon>Bacteria</taxon>
        <taxon>Pseudomonadati</taxon>
        <taxon>Pseudomonadota</taxon>
        <taxon>Alphaproteobacteria</taxon>
        <taxon>Rhodobacterales</taxon>
        <taxon>Roseobacteraceae</taxon>
        <taxon>Rubellimicrobium</taxon>
    </lineage>
</organism>
<evidence type="ECO:0000256" key="4">
    <source>
        <dbReference type="ARBA" id="ARBA00023239"/>
    </source>
</evidence>
<dbReference type="SUPFAM" id="SSF51316">
    <property type="entry name" value="Mss4-like"/>
    <property type="match status" value="1"/>
</dbReference>
<gene>
    <name evidence="7" type="ORF">FHG71_08750</name>
</gene>
<evidence type="ECO:0000256" key="2">
    <source>
        <dbReference type="ARBA" id="ARBA00022723"/>
    </source>
</evidence>
<dbReference type="InterPro" id="IPR011057">
    <property type="entry name" value="Mss4-like_sf"/>
</dbReference>
<evidence type="ECO:0000256" key="5">
    <source>
        <dbReference type="SAM" id="MobiDB-lite"/>
    </source>
</evidence>
<comment type="similarity">
    <text evidence="1">Belongs to the Gfa family.</text>
</comment>
<evidence type="ECO:0000256" key="1">
    <source>
        <dbReference type="ARBA" id="ARBA00005495"/>
    </source>
</evidence>
<dbReference type="Proteomes" id="UP000305709">
    <property type="component" value="Unassembled WGS sequence"/>
</dbReference>
<protein>
    <submittedName>
        <fullName evidence="7">GFA family protein</fullName>
    </submittedName>
</protein>
<evidence type="ECO:0000313" key="7">
    <source>
        <dbReference type="EMBL" id="TNC72463.1"/>
    </source>
</evidence>
<feature type="domain" description="CENP-V/GFA" evidence="6">
    <location>
        <begin position="5"/>
        <end position="109"/>
    </location>
</feature>
<dbReference type="PROSITE" id="PS51891">
    <property type="entry name" value="CENP_V_GFA"/>
    <property type="match status" value="1"/>
</dbReference>
<dbReference type="PANTHER" id="PTHR33337">
    <property type="entry name" value="GFA DOMAIN-CONTAINING PROTEIN"/>
    <property type="match status" value="1"/>
</dbReference>
<sequence>MPAHLTGRCLCGAVTVTVEGAHDPRVGACHCRMCQRWSGGLFLCFSAPAASVTVEGEVREFQSSAFARRGFCPACGTHLWFRDQDEGGEPRDAGYELMPGLFDEARDWPLRSEIYVDRAMESARLDGDHPRKTRADYEQQNPFIEGDDP</sequence>
<dbReference type="PANTHER" id="PTHR33337:SF40">
    <property type="entry name" value="CENP-V_GFA DOMAIN-CONTAINING PROTEIN-RELATED"/>
    <property type="match status" value="1"/>
</dbReference>
<dbReference type="RefSeq" id="WP_139081246.1">
    <property type="nucleotide sequence ID" value="NZ_VDFV01000008.1"/>
</dbReference>
<reference evidence="7 8" key="1">
    <citation type="submission" date="2019-06" db="EMBL/GenBank/DDBJ databases">
        <authorList>
            <person name="Jiang L."/>
        </authorList>
    </citation>
    <scope>NUCLEOTIDE SEQUENCE [LARGE SCALE GENOMIC DNA]</scope>
    <source>
        <strain evidence="7 8">YIM 48858</strain>
    </source>
</reference>
<keyword evidence="2" id="KW-0479">Metal-binding</keyword>
<dbReference type="InterPro" id="IPR006913">
    <property type="entry name" value="CENP-V/GFA"/>
</dbReference>
<keyword evidence="4" id="KW-0456">Lyase</keyword>